<sequence length="204" mass="23736">MKKILLLLTVILLSGCQYFTTPGKQKSKFSGFSKNTIEFRKNTIMLTKGYEKTSPEEFKVRLDSLTDSPKFKKIALEELKKIEDKNVDFQLFVDERNVENYVFIYATDYFQLDEHRAATVVEALSRQLKDEALSQEVRYKRIHGRFFFTPTSKIVKLKYLKGYKLEKKYQAEYIVASRTGGIGLLISNLENVDFENSIKRLAAK</sequence>
<reference evidence="3" key="1">
    <citation type="journal article" date="2019" name="Int. J. Syst. Evol. Microbiol.">
        <title>The Global Catalogue of Microorganisms (GCM) 10K type strain sequencing project: providing services to taxonomists for standard genome sequencing and annotation.</title>
        <authorList>
            <consortium name="The Broad Institute Genomics Platform"/>
            <consortium name="The Broad Institute Genome Sequencing Center for Infectious Disease"/>
            <person name="Wu L."/>
            <person name="Ma J."/>
        </authorList>
    </citation>
    <scope>NUCLEOTIDE SEQUENCE [LARGE SCALE GENOMIC DNA]</scope>
    <source>
        <strain evidence="3">KCTC 52274</strain>
    </source>
</reference>
<keyword evidence="3" id="KW-1185">Reference proteome</keyword>
<protein>
    <recommendedName>
        <fullName evidence="4">Lipoprotein</fullName>
    </recommendedName>
</protein>
<keyword evidence="1" id="KW-0732">Signal</keyword>
<comment type="caution">
    <text evidence="2">The sequence shown here is derived from an EMBL/GenBank/DDBJ whole genome shotgun (WGS) entry which is preliminary data.</text>
</comment>
<feature type="chain" id="PRO_5045930458" description="Lipoprotein" evidence="1">
    <location>
        <begin position="20"/>
        <end position="204"/>
    </location>
</feature>
<evidence type="ECO:0000256" key="1">
    <source>
        <dbReference type="SAM" id="SignalP"/>
    </source>
</evidence>
<proteinExistence type="predicted"/>
<evidence type="ECO:0008006" key="4">
    <source>
        <dbReference type="Google" id="ProtNLM"/>
    </source>
</evidence>
<gene>
    <name evidence="2" type="ORF">ACFSR1_13350</name>
</gene>
<dbReference type="PROSITE" id="PS51257">
    <property type="entry name" value="PROKAR_LIPOPROTEIN"/>
    <property type="match status" value="1"/>
</dbReference>
<feature type="signal peptide" evidence="1">
    <location>
        <begin position="1"/>
        <end position="19"/>
    </location>
</feature>
<name>A0ABW5LFW1_9FLAO</name>
<accession>A0ABW5LFW1</accession>
<dbReference type="RefSeq" id="WP_378293280.1">
    <property type="nucleotide sequence ID" value="NZ_JBHULE010000019.1"/>
</dbReference>
<evidence type="ECO:0000313" key="2">
    <source>
        <dbReference type="EMBL" id="MFD2563660.1"/>
    </source>
</evidence>
<evidence type="ECO:0000313" key="3">
    <source>
        <dbReference type="Proteomes" id="UP001597319"/>
    </source>
</evidence>
<dbReference type="EMBL" id="JBHULE010000019">
    <property type="protein sequence ID" value="MFD2563660.1"/>
    <property type="molecule type" value="Genomic_DNA"/>
</dbReference>
<dbReference type="Proteomes" id="UP001597319">
    <property type="component" value="Unassembled WGS sequence"/>
</dbReference>
<organism evidence="2 3">
    <name type="scientific">Aquimarina rubra</name>
    <dbReference type="NCBI Taxonomy" id="1920033"/>
    <lineage>
        <taxon>Bacteria</taxon>
        <taxon>Pseudomonadati</taxon>
        <taxon>Bacteroidota</taxon>
        <taxon>Flavobacteriia</taxon>
        <taxon>Flavobacteriales</taxon>
        <taxon>Flavobacteriaceae</taxon>
        <taxon>Aquimarina</taxon>
    </lineage>
</organism>